<sequence length="105" mass="10753">MSVDSAQARVGRPLTPVSVAGVARRQTRRAVYGAAAVGAGAAAIGTTAAIAATSPGWGAGTGYYAGGGPYAAYGYSSEDWRRRNGMVCTPGTLTKMDDGRMYRCQ</sequence>
<dbReference type="EMBL" id="SPQT01000008">
    <property type="protein sequence ID" value="TFV47353.1"/>
    <property type="molecule type" value="Genomic_DNA"/>
</dbReference>
<dbReference type="AlphaFoldDB" id="A0A4Y9LWX3"/>
<organism evidence="1 2">
    <name type="scientific">Bradyrhizobium niftali</name>
    <dbReference type="NCBI Taxonomy" id="2560055"/>
    <lineage>
        <taxon>Bacteria</taxon>
        <taxon>Pseudomonadati</taxon>
        <taxon>Pseudomonadota</taxon>
        <taxon>Alphaproteobacteria</taxon>
        <taxon>Hyphomicrobiales</taxon>
        <taxon>Nitrobacteraceae</taxon>
        <taxon>Bradyrhizobium</taxon>
    </lineage>
</organism>
<accession>A0A4Y9LWX3</accession>
<reference evidence="1 2" key="1">
    <citation type="submission" date="2019-03" db="EMBL/GenBank/DDBJ databases">
        <title>Bradyrhizobium diversity isolated from nodules of Chamaecrista fasciculata.</title>
        <authorList>
            <person name="Klepa M.S."/>
            <person name="Urquiaga M.O."/>
            <person name="Hungria M."/>
            <person name="Delamuta J.R."/>
        </authorList>
    </citation>
    <scope>NUCLEOTIDE SEQUENCE [LARGE SCALE GENOMIC DNA]</scope>
    <source>
        <strain evidence="1 2">CNPSo 3448</strain>
    </source>
</reference>
<dbReference type="Proteomes" id="UP000297966">
    <property type="component" value="Unassembled WGS sequence"/>
</dbReference>
<dbReference type="OrthoDB" id="8243853at2"/>
<name>A0A4Y9LWX3_9BRAD</name>
<proteinExistence type="predicted"/>
<keyword evidence="2" id="KW-1185">Reference proteome</keyword>
<evidence type="ECO:0000313" key="2">
    <source>
        <dbReference type="Proteomes" id="UP000297966"/>
    </source>
</evidence>
<comment type="caution">
    <text evidence="1">The sequence shown here is derived from an EMBL/GenBank/DDBJ whole genome shotgun (WGS) entry which is preliminary data.</text>
</comment>
<evidence type="ECO:0000313" key="1">
    <source>
        <dbReference type="EMBL" id="TFV47353.1"/>
    </source>
</evidence>
<protein>
    <submittedName>
        <fullName evidence="1">Uncharacterized protein</fullName>
    </submittedName>
</protein>
<gene>
    <name evidence="1" type="ORF">E4K65_16845</name>
</gene>